<dbReference type="InterPro" id="IPR013087">
    <property type="entry name" value="Znf_C2H2_type"/>
</dbReference>
<dbReference type="Pfam" id="PF00096">
    <property type="entry name" value="zf-C2H2"/>
    <property type="match status" value="1"/>
</dbReference>
<evidence type="ECO:0000256" key="2">
    <source>
        <dbReference type="ARBA" id="ARBA00006991"/>
    </source>
</evidence>
<evidence type="ECO:0000313" key="13">
    <source>
        <dbReference type="EMBL" id="CAL4172768.1"/>
    </source>
</evidence>
<dbReference type="PANTHER" id="PTHR24404:SF41">
    <property type="entry name" value="ZINC FINGER PROTEIN 613"/>
    <property type="match status" value="1"/>
</dbReference>
<keyword evidence="6" id="KW-0862">Zinc</keyword>
<keyword evidence="8" id="KW-0238">DNA-binding</keyword>
<keyword evidence="4" id="KW-0677">Repeat</keyword>
<feature type="domain" description="C2H2-type" evidence="12">
    <location>
        <begin position="95"/>
        <end position="122"/>
    </location>
</feature>
<dbReference type="EMBL" id="CAXKWB010052367">
    <property type="protein sequence ID" value="CAL4172768.1"/>
    <property type="molecule type" value="Genomic_DNA"/>
</dbReference>
<sequence>MNIEAKHSNEHNIKPDESIPTDILWKSGGGLFEIKVKEEINVYQEPIKIKPFKIKLKEEKKIDEGPIEFTWGSYLVKNEHTYTEERSYQVECKPYQCSKCEKDLSYKSIHINHMGTHTVENPHQCSQCDKAFSTNDYLIIHQRSHTAEKPYQCHHCNK</sequence>
<dbReference type="FunFam" id="3.30.160.60:FF:001530">
    <property type="entry name" value="Zinc finger protein 268"/>
    <property type="match status" value="1"/>
</dbReference>
<evidence type="ECO:0000256" key="10">
    <source>
        <dbReference type="ARBA" id="ARBA00023242"/>
    </source>
</evidence>
<evidence type="ECO:0000256" key="3">
    <source>
        <dbReference type="ARBA" id="ARBA00022723"/>
    </source>
</evidence>
<evidence type="ECO:0000256" key="7">
    <source>
        <dbReference type="ARBA" id="ARBA00023015"/>
    </source>
</evidence>
<dbReference type="GO" id="GO:0005634">
    <property type="term" value="C:nucleus"/>
    <property type="evidence" value="ECO:0007669"/>
    <property type="project" value="UniProtKB-SubCell"/>
</dbReference>
<gene>
    <name evidence="13" type="ORF">MNOR_LOCUS34315</name>
</gene>
<evidence type="ECO:0000256" key="8">
    <source>
        <dbReference type="ARBA" id="ARBA00023125"/>
    </source>
</evidence>
<evidence type="ECO:0000256" key="5">
    <source>
        <dbReference type="ARBA" id="ARBA00022771"/>
    </source>
</evidence>
<dbReference type="SUPFAM" id="SSF57667">
    <property type="entry name" value="beta-beta-alpha zinc fingers"/>
    <property type="match status" value="1"/>
</dbReference>
<name>A0AAV2SDH2_MEGNR</name>
<evidence type="ECO:0000259" key="12">
    <source>
        <dbReference type="PROSITE" id="PS50157"/>
    </source>
</evidence>
<evidence type="ECO:0000313" key="14">
    <source>
        <dbReference type="Proteomes" id="UP001497623"/>
    </source>
</evidence>
<evidence type="ECO:0000256" key="4">
    <source>
        <dbReference type="ARBA" id="ARBA00022737"/>
    </source>
</evidence>
<protein>
    <recommendedName>
        <fullName evidence="12">C2H2-type domain-containing protein</fullName>
    </recommendedName>
</protein>
<dbReference type="PANTHER" id="PTHR24404">
    <property type="entry name" value="ZINC FINGER PROTEIN"/>
    <property type="match status" value="1"/>
</dbReference>
<reference evidence="13 14" key="1">
    <citation type="submission" date="2024-05" db="EMBL/GenBank/DDBJ databases">
        <authorList>
            <person name="Wallberg A."/>
        </authorList>
    </citation>
    <scope>NUCLEOTIDE SEQUENCE [LARGE SCALE GENOMIC DNA]</scope>
</reference>
<dbReference type="PROSITE" id="PS50157">
    <property type="entry name" value="ZINC_FINGER_C2H2_2"/>
    <property type="match status" value="2"/>
</dbReference>
<keyword evidence="14" id="KW-1185">Reference proteome</keyword>
<comment type="caution">
    <text evidence="13">The sequence shown here is derived from an EMBL/GenBank/DDBJ whole genome shotgun (WGS) entry which is preliminary data.</text>
</comment>
<keyword evidence="5 11" id="KW-0863">Zinc-finger</keyword>
<feature type="domain" description="C2H2-type" evidence="12">
    <location>
        <begin position="123"/>
        <end position="150"/>
    </location>
</feature>
<proteinExistence type="inferred from homology"/>
<comment type="subcellular location">
    <subcellularLocation>
        <location evidence="1">Nucleus</location>
    </subcellularLocation>
</comment>
<evidence type="ECO:0000256" key="6">
    <source>
        <dbReference type="ARBA" id="ARBA00022833"/>
    </source>
</evidence>
<dbReference type="AlphaFoldDB" id="A0AAV2SDH2"/>
<accession>A0AAV2SDH2</accession>
<dbReference type="GO" id="GO:0003700">
    <property type="term" value="F:DNA-binding transcription factor activity"/>
    <property type="evidence" value="ECO:0007669"/>
    <property type="project" value="TreeGrafter"/>
</dbReference>
<keyword evidence="9" id="KW-0804">Transcription</keyword>
<evidence type="ECO:0000256" key="1">
    <source>
        <dbReference type="ARBA" id="ARBA00004123"/>
    </source>
</evidence>
<dbReference type="GO" id="GO:0000978">
    <property type="term" value="F:RNA polymerase II cis-regulatory region sequence-specific DNA binding"/>
    <property type="evidence" value="ECO:0007669"/>
    <property type="project" value="TreeGrafter"/>
</dbReference>
<evidence type="ECO:0000256" key="9">
    <source>
        <dbReference type="ARBA" id="ARBA00023163"/>
    </source>
</evidence>
<feature type="non-terminal residue" evidence="13">
    <location>
        <position position="158"/>
    </location>
</feature>
<dbReference type="Proteomes" id="UP001497623">
    <property type="component" value="Unassembled WGS sequence"/>
</dbReference>
<comment type="similarity">
    <text evidence="2">Belongs to the krueppel C2H2-type zinc-finger protein family.</text>
</comment>
<keyword evidence="10" id="KW-0539">Nucleus</keyword>
<dbReference type="PROSITE" id="PS00028">
    <property type="entry name" value="ZINC_FINGER_C2H2_1"/>
    <property type="match status" value="2"/>
</dbReference>
<organism evidence="13 14">
    <name type="scientific">Meganyctiphanes norvegica</name>
    <name type="common">Northern krill</name>
    <name type="synonym">Thysanopoda norvegica</name>
    <dbReference type="NCBI Taxonomy" id="48144"/>
    <lineage>
        <taxon>Eukaryota</taxon>
        <taxon>Metazoa</taxon>
        <taxon>Ecdysozoa</taxon>
        <taxon>Arthropoda</taxon>
        <taxon>Crustacea</taxon>
        <taxon>Multicrustacea</taxon>
        <taxon>Malacostraca</taxon>
        <taxon>Eumalacostraca</taxon>
        <taxon>Eucarida</taxon>
        <taxon>Euphausiacea</taxon>
        <taxon>Euphausiidae</taxon>
        <taxon>Meganyctiphanes</taxon>
    </lineage>
</organism>
<dbReference type="Gene3D" id="3.30.160.60">
    <property type="entry name" value="Classic Zinc Finger"/>
    <property type="match status" value="2"/>
</dbReference>
<keyword evidence="7" id="KW-0805">Transcription regulation</keyword>
<dbReference type="InterPro" id="IPR050589">
    <property type="entry name" value="Ikaros_C2H2-ZF"/>
</dbReference>
<dbReference type="GO" id="GO:0006357">
    <property type="term" value="P:regulation of transcription by RNA polymerase II"/>
    <property type="evidence" value="ECO:0007669"/>
    <property type="project" value="TreeGrafter"/>
</dbReference>
<dbReference type="GO" id="GO:0008270">
    <property type="term" value="F:zinc ion binding"/>
    <property type="evidence" value="ECO:0007669"/>
    <property type="project" value="UniProtKB-KW"/>
</dbReference>
<keyword evidence="3" id="KW-0479">Metal-binding</keyword>
<evidence type="ECO:0000256" key="11">
    <source>
        <dbReference type="PROSITE-ProRule" id="PRU00042"/>
    </source>
</evidence>
<dbReference type="InterPro" id="IPR036236">
    <property type="entry name" value="Znf_C2H2_sf"/>
</dbReference>
<dbReference type="SMART" id="SM00355">
    <property type="entry name" value="ZnF_C2H2"/>
    <property type="match status" value="2"/>
</dbReference>